<dbReference type="NCBIfam" id="NF004456">
    <property type="entry name" value="PRK05787.1-4"/>
    <property type="match status" value="1"/>
</dbReference>
<dbReference type="SUPFAM" id="SSF53790">
    <property type="entry name" value="Tetrapyrrole methylase"/>
    <property type="match status" value="1"/>
</dbReference>
<dbReference type="OrthoDB" id="9780707at2"/>
<proteinExistence type="predicted"/>
<dbReference type="InterPro" id="IPR012818">
    <property type="entry name" value="CbiE"/>
</dbReference>
<dbReference type="InterPro" id="IPR035996">
    <property type="entry name" value="4pyrrol_Methylase_sf"/>
</dbReference>
<evidence type="ECO:0000256" key="5">
    <source>
        <dbReference type="ARBA" id="ARBA00022691"/>
    </source>
</evidence>
<dbReference type="GO" id="GO:0032259">
    <property type="term" value="P:methylation"/>
    <property type="evidence" value="ECO:0007669"/>
    <property type="project" value="UniProtKB-KW"/>
</dbReference>
<reference evidence="7 8" key="1">
    <citation type="submission" date="2018-03" db="EMBL/GenBank/DDBJ databases">
        <authorList>
            <person name="Gulvik C.A."/>
        </authorList>
    </citation>
    <scope>NUCLEOTIDE SEQUENCE [LARGE SCALE GENOMIC DNA]</scope>
    <source>
        <strain evidence="7 8">JCM 31581</strain>
    </source>
</reference>
<keyword evidence="8" id="KW-1185">Reference proteome</keyword>
<sequence>MINVIGIGPGEGDFLLPASLHALLASDVVVGSCRQLELVPKEFVGEKMILPKKFQELKDYLQTHTGLMVSLLASGDPMLYGIGNWVSRSFPSDQVQIFSGISSIQYLFSQAQISMNDCYLTSSHGKQPDLDLLASLPKVAMVTDDKLGPYELAQEMLKRGKNKQMIIGENLSYPTEIISFTQANQVLQKEYGMNVVVMLDER</sequence>
<dbReference type="InterPro" id="IPR050714">
    <property type="entry name" value="Cobalamin_biosynth_MTase"/>
</dbReference>
<evidence type="ECO:0000256" key="1">
    <source>
        <dbReference type="ARBA" id="ARBA00004953"/>
    </source>
</evidence>
<keyword evidence="2" id="KW-0169">Cobalamin biosynthesis</keyword>
<dbReference type="NCBIfam" id="TIGR02467">
    <property type="entry name" value="CbiE"/>
    <property type="match status" value="1"/>
</dbReference>
<evidence type="ECO:0000313" key="7">
    <source>
        <dbReference type="EMBL" id="RST90322.1"/>
    </source>
</evidence>
<evidence type="ECO:0000256" key="2">
    <source>
        <dbReference type="ARBA" id="ARBA00022573"/>
    </source>
</evidence>
<dbReference type="GO" id="GO:0008276">
    <property type="term" value="F:protein methyltransferase activity"/>
    <property type="evidence" value="ECO:0007669"/>
    <property type="project" value="InterPro"/>
</dbReference>
<comment type="caution">
    <text evidence="7">The sequence shown here is derived from an EMBL/GenBank/DDBJ whole genome shotgun (WGS) entry which is preliminary data.</text>
</comment>
<dbReference type="AlphaFoldDB" id="A0A3S0AZ07"/>
<keyword evidence="4 7" id="KW-0808">Transferase</keyword>
<evidence type="ECO:0000313" key="8">
    <source>
        <dbReference type="Proteomes" id="UP000277864"/>
    </source>
</evidence>
<dbReference type="InterPro" id="IPR000878">
    <property type="entry name" value="4pyrrol_Mease"/>
</dbReference>
<dbReference type="RefSeq" id="WP_125942935.1">
    <property type="nucleotide sequence ID" value="NZ_PXZH01000001.1"/>
</dbReference>
<dbReference type="Proteomes" id="UP000277864">
    <property type="component" value="Unassembled WGS sequence"/>
</dbReference>
<keyword evidence="5" id="KW-0949">S-adenosyl-L-methionine</keyword>
<name>A0A3S0AZ07_9ENTE</name>
<dbReference type="EMBL" id="PXZH01000001">
    <property type="protein sequence ID" value="RST90322.1"/>
    <property type="molecule type" value="Genomic_DNA"/>
</dbReference>
<dbReference type="CDD" id="cd11644">
    <property type="entry name" value="Precorrin-6Y-MT"/>
    <property type="match status" value="1"/>
</dbReference>
<accession>A0A3S0AZ07</accession>
<protein>
    <submittedName>
        <fullName evidence="7">Cobalt-precorrin-7 (C(5))-methyltransferase</fullName>
    </submittedName>
</protein>
<dbReference type="PANTHER" id="PTHR43182">
    <property type="entry name" value="COBALT-PRECORRIN-6B C(15)-METHYLTRANSFERASE (DECARBOXYLATING)"/>
    <property type="match status" value="1"/>
</dbReference>
<evidence type="ECO:0000259" key="6">
    <source>
        <dbReference type="Pfam" id="PF00590"/>
    </source>
</evidence>
<dbReference type="Gene3D" id="3.40.1010.10">
    <property type="entry name" value="Cobalt-precorrin-4 Transmethylase, Domain 1"/>
    <property type="match status" value="1"/>
</dbReference>
<dbReference type="Pfam" id="PF00590">
    <property type="entry name" value="TP_methylase"/>
    <property type="match status" value="1"/>
</dbReference>
<comment type="pathway">
    <text evidence="1">Cofactor biosynthesis; adenosylcobalamin biosynthesis.</text>
</comment>
<dbReference type="InterPro" id="IPR014777">
    <property type="entry name" value="4pyrrole_Mease_sub1"/>
</dbReference>
<evidence type="ECO:0000256" key="4">
    <source>
        <dbReference type="ARBA" id="ARBA00022679"/>
    </source>
</evidence>
<dbReference type="PANTHER" id="PTHR43182:SF1">
    <property type="entry name" value="COBALT-PRECORRIN-7 C(5)-METHYLTRANSFERASE"/>
    <property type="match status" value="1"/>
</dbReference>
<dbReference type="UniPathway" id="UPA00148"/>
<feature type="domain" description="Tetrapyrrole methylase" evidence="6">
    <location>
        <begin position="1"/>
        <end position="181"/>
    </location>
</feature>
<gene>
    <name evidence="7" type="ORF">C7P63_04415</name>
</gene>
<evidence type="ECO:0000256" key="3">
    <source>
        <dbReference type="ARBA" id="ARBA00022603"/>
    </source>
</evidence>
<keyword evidence="3 7" id="KW-0489">Methyltransferase</keyword>
<organism evidence="7 8">
    <name type="scientific">Vagococcus humatus</name>
    <dbReference type="NCBI Taxonomy" id="1889241"/>
    <lineage>
        <taxon>Bacteria</taxon>
        <taxon>Bacillati</taxon>
        <taxon>Bacillota</taxon>
        <taxon>Bacilli</taxon>
        <taxon>Lactobacillales</taxon>
        <taxon>Enterococcaceae</taxon>
        <taxon>Vagococcus</taxon>
    </lineage>
</organism>
<dbReference type="GO" id="GO:0009236">
    <property type="term" value="P:cobalamin biosynthetic process"/>
    <property type="evidence" value="ECO:0007669"/>
    <property type="project" value="UniProtKB-UniPathway"/>
</dbReference>